<dbReference type="GO" id="GO:0046872">
    <property type="term" value="F:metal ion binding"/>
    <property type="evidence" value="ECO:0007669"/>
    <property type="project" value="UniProtKB-KW"/>
</dbReference>
<dbReference type="STRING" id="121616.GA0070216_12753"/>
<keyword evidence="5" id="KW-0378">Hydrolase</keyword>
<evidence type="ECO:0000256" key="8">
    <source>
        <dbReference type="ARBA" id="ARBA00023145"/>
    </source>
</evidence>
<evidence type="ECO:0000259" key="13">
    <source>
        <dbReference type="Pfam" id="PF03413"/>
    </source>
</evidence>
<dbReference type="GO" id="GO:0006508">
    <property type="term" value="P:proteolysis"/>
    <property type="evidence" value="ECO:0007669"/>
    <property type="project" value="UniProtKB-KW"/>
</dbReference>
<evidence type="ECO:0000256" key="9">
    <source>
        <dbReference type="SAM" id="MobiDB-lite"/>
    </source>
</evidence>
<dbReference type="InterPro" id="IPR001570">
    <property type="entry name" value="Peptidase_M4_C_domain"/>
</dbReference>
<feature type="signal peptide" evidence="10">
    <location>
        <begin position="1"/>
        <end position="25"/>
    </location>
</feature>
<dbReference type="Gene3D" id="3.10.170.10">
    <property type="match status" value="1"/>
</dbReference>
<organism evidence="15 16">
    <name type="scientific">Micromonospora matsumotoense</name>
    <dbReference type="NCBI Taxonomy" id="121616"/>
    <lineage>
        <taxon>Bacteria</taxon>
        <taxon>Bacillati</taxon>
        <taxon>Actinomycetota</taxon>
        <taxon>Actinomycetes</taxon>
        <taxon>Micromonosporales</taxon>
        <taxon>Micromonosporaceae</taxon>
        <taxon>Micromonospora</taxon>
    </lineage>
</organism>
<feature type="compositionally biased region" description="Low complexity" evidence="9">
    <location>
        <begin position="514"/>
        <end position="538"/>
    </location>
</feature>
<proteinExistence type="predicted"/>
<keyword evidence="2 15" id="KW-0645">Protease</keyword>
<keyword evidence="6" id="KW-0862">Zinc</keyword>
<keyword evidence="8" id="KW-0865">Zymogen</keyword>
<dbReference type="PANTHER" id="PTHR33794">
    <property type="entry name" value="BACILLOLYSIN"/>
    <property type="match status" value="1"/>
</dbReference>
<accession>A0A1C5AU46</accession>
<dbReference type="InterPro" id="IPR013856">
    <property type="entry name" value="Peptidase_M4_domain"/>
</dbReference>
<dbReference type="Pfam" id="PF07504">
    <property type="entry name" value="FTP"/>
    <property type="match status" value="1"/>
</dbReference>
<evidence type="ECO:0000256" key="5">
    <source>
        <dbReference type="ARBA" id="ARBA00022801"/>
    </source>
</evidence>
<comment type="cofactor">
    <cofactor evidence="1">
        <name>Zn(2+)</name>
        <dbReference type="ChEBI" id="CHEBI:29105"/>
    </cofactor>
</comment>
<evidence type="ECO:0000313" key="15">
    <source>
        <dbReference type="EMBL" id="SCF48581.1"/>
    </source>
</evidence>
<dbReference type="InterPro" id="IPR011096">
    <property type="entry name" value="FTP_domain"/>
</dbReference>
<keyword evidence="3" id="KW-0479">Metal-binding</keyword>
<evidence type="ECO:0000313" key="16">
    <source>
        <dbReference type="Proteomes" id="UP000198797"/>
    </source>
</evidence>
<dbReference type="InterPro" id="IPR027268">
    <property type="entry name" value="Peptidase_M4/M1_CTD_sf"/>
</dbReference>
<dbReference type="AlphaFoldDB" id="A0A1C5AU46"/>
<evidence type="ECO:0000256" key="3">
    <source>
        <dbReference type="ARBA" id="ARBA00022723"/>
    </source>
</evidence>
<dbReference type="RefSeq" id="WP_091253566.1">
    <property type="nucleotide sequence ID" value="NZ_FMCU01000027.1"/>
</dbReference>
<dbReference type="OrthoDB" id="345880at2"/>
<dbReference type="PANTHER" id="PTHR33794:SF1">
    <property type="entry name" value="BACILLOLYSIN"/>
    <property type="match status" value="1"/>
</dbReference>
<evidence type="ECO:0000259" key="12">
    <source>
        <dbReference type="Pfam" id="PF02868"/>
    </source>
</evidence>
<gene>
    <name evidence="15" type="ORF">GA0070216_12753</name>
</gene>
<feature type="region of interest" description="Disordered" evidence="9">
    <location>
        <begin position="511"/>
        <end position="545"/>
    </location>
</feature>
<keyword evidence="4 10" id="KW-0732">Signal</keyword>
<name>A0A1C5AU46_9ACTN</name>
<dbReference type="Pfam" id="PF03413">
    <property type="entry name" value="PepSY"/>
    <property type="match status" value="1"/>
</dbReference>
<evidence type="ECO:0000259" key="11">
    <source>
        <dbReference type="Pfam" id="PF01447"/>
    </source>
</evidence>
<evidence type="ECO:0000256" key="1">
    <source>
        <dbReference type="ARBA" id="ARBA00001947"/>
    </source>
</evidence>
<dbReference type="CDD" id="cd09597">
    <property type="entry name" value="M4_TLP"/>
    <property type="match status" value="1"/>
</dbReference>
<dbReference type="InterPro" id="IPR050728">
    <property type="entry name" value="Zinc_Metalloprotease_M4"/>
</dbReference>
<protein>
    <submittedName>
        <fullName evidence="15">Zn-dependent metalloprotease</fullName>
    </submittedName>
</protein>
<evidence type="ECO:0000259" key="14">
    <source>
        <dbReference type="Pfam" id="PF07504"/>
    </source>
</evidence>
<evidence type="ECO:0000256" key="10">
    <source>
        <dbReference type="SAM" id="SignalP"/>
    </source>
</evidence>
<dbReference type="Gene3D" id="1.10.390.10">
    <property type="entry name" value="Neutral Protease Domain 2"/>
    <property type="match status" value="1"/>
</dbReference>
<keyword evidence="16" id="KW-1185">Reference proteome</keyword>
<keyword evidence="7 15" id="KW-0482">Metalloprotease</keyword>
<dbReference type="Gene3D" id="2.60.120.260">
    <property type="entry name" value="Galactose-binding domain-like"/>
    <property type="match status" value="1"/>
</dbReference>
<feature type="domain" description="PepSY" evidence="13">
    <location>
        <begin position="127"/>
        <end position="194"/>
    </location>
</feature>
<sequence>MKLSPRLVALSGAVAAGLIAAGTTAAVQAAPAHPVPNPAQARAAAVGAASSLVASRPGYLHASADDAFVQRPVISSEGIQYVPYERTYKGLAVVGGDFVLATTSTGEVTYASVAQQQSIGELSTTPKLTATTAERTARAQLRKVTGVEGTTLVVHTLGARPALAWETTVTGTGSDGPSRLTVDVDAATGAVLGTQEHVVRGTGTGAWNGPVTLNTTQSGSTYSLKDPTVTNQSCQDAANNTTFSGPDDVWGNGTGTSKETGCVDALFSAQTEHKMLSQWLGRNGANGSGGAWPIRVGLNDQNAYYDGSQVQIGKNTAGQWIGSLDVVAHEIGHGIDDTTPGGISRGNTQEFVADTFGAATEWFANEPASYDAPDFLVGEKINLVGSGPIRNMYNPSALGDANCYSSSIPSQEVHAAAGPGNHWFYLLAMGSNPTNGQPTSPTCNSSTVTGLGIQKAIKIMYNAMLLKTTSSSYLKYRTWTLQAAKTLYPGSCTEFNTVKAAWDAVSLPAQSADPTCTTGTPTPTPTATSTPTPTPTSGGCSGQKLTNPGFESGATGWTASSGVITSSASQAAHGGSYKAWLDGYGSTHTDTVTQSVSIPAGCRATLSFWLHIDTAESGSTAYDKLTVKAGSTTLATYSNVNAASGYVQRSFDVSALAGTTATISFSGVEDSSLQTSFVVDDTALTLS</sequence>
<dbReference type="GO" id="GO:0004222">
    <property type="term" value="F:metalloendopeptidase activity"/>
    <property type="evidence" value="ECO:0007669"/>
    <property type="project" value="InterPro"/>
</dbReference>
<feature type="domain" description="Peptidase M4" evidence="11">
    <location>
        <begin position="201"/>
        <end position="335"/>
    </location>
</feature>
<feature type="chain" id="PRO_5039058966" evidence="10">
    <location>
        <begin position="26"/>
        <end position="687"/>
    </location>
</feature>
<dbReference type="Pfam" id="PF01447">
    <property type="entry name" value="Peptidase_M4"/>
    <property type="match status" value="1"/>
</dbReference>
<dbReference type="EMBL" id="FMCU01000027">
    <property type="protein sequence ID" value="SCF48581.1"/>
    <property type="molecule type" value="Genomic_DNA"/>
</dbReference>
<evidence type="ECO:0000256" key="6">
    <source>
        <dbReference type="ARBA" id="ARBA00022833"/>
    </source>
</evidence>
<evidence type="ECO:0000256" key="7">
    <source>
        <dbReference type="ARBA" id="ARBA00023049"/>
    </source>
</evidence>
<dbReference type="InterPro" id="IPR025711">
    <property type="entry name" value="PepSY"/>
</dbReference>
<dbReference type="Proteomes" id="UP000198797">
    <property type="component" value="Unassembled WGS sequence"/>
</dbReference>
<evidence type="ECO:0000256" key="2">
    <source>
        <dbReference type="ARBA" id="ARBA00022670"/>
    </source>
</evidence>
<dbReference type="Pfam" id="PF02868">
    <property type="entry name" value="Peptidase_M4_C"/>
    <property type="match status" value="1"/>
</dbReference>
<feature type="domain" description="FTP" evidence="14">
    <location>
        <begin position="77"/>
        <end position="109"/>
    </location>
</feature>
<dbReference type="SUPFAM" id="SSF55486">
    <property type="entry name" value="Metalloproteases ('zincins'), catalytic domain"/>
    <property type="match status" value="1"/>
</dbReference>
<evidence type="ECO:0000256" key="4">
    <source>
        <dbReference type="ARBA" id="ARBA00022729"/>
    </source>
</evidence>
<feature type="domain" description="Peptidase M4 C-terminal" evidence="12">
    <location>
        <begin position="346"/>
        <end position="506"/>
    </location>
</feature>
<reference evidence="16" key="1">
    <citation type="submission" date="2016-06" db="EMBL/GenBank/DDBJ databases">
        <authorList>
            <person name="Varghese N."/>
            <person name="Submissions Spin"/>
        </authorList>
    </citation>
    <scope>NUCLEOTIDE SEQUENCE [LARGE SCALE GENOMIC DNA]</scope>
    <source>
        <strain evidence="16">DSM 44100</strain>
    </source>
</reference>